<dbReference type="SUPFAM" id="SSF55060">
    <property type="entry name" value="GHMP Kinase, C-terminal domain"/>
    <property type="match status" value="1"/>
</dbReference>
<feature type="domain" description="GHMP kinase N-terminal" evidence="10">
    <location>
        <begin position="76"/>
        <end position="154"/>
    </location>
</feature>
<dbReference type="GO" id="GO:0016114">
    <property type="term" value="P:terpenoid biosynthetic process"/>
    <property type="evidence" value="ECO:0007669"/>
    <property type="project" value="UniProtKB-UniRule"/>
</dbReference>
<proteinExistence type="inferred from homology"/>
<evidence type="ECO:0000256" key="1">
    <source>
        <dbReference type="ARBA" id="ARBA00009684"/>
    </source>
</evidence>
<dbReference type="Proteomes" id="UP000539111">
    <property type="component" value="Unassembled WGS sequence"/>
</dbReference>
<dbReference type="GO" id="GO:0019288">
    <property type="term" value="P:isopentenyl diphosphate biosynthetic process, methylerythritol 4-phosphate pathway"/>
    <property type="evidence" value="ECO:0007669"/>
    <property type="project" value="UniProtKB-UniRule"/>
</dbReference>
<evidence type="ECO:0000256" key="3">
    <source>
        <dbReference type="ARBA" id="ARBA00017473"/>
    </source>
</evidence>
<dbReference type="EC" id="2.7.1.148" evidence="2 9"/>
<dbReference type="RefSeq" id="WP_179424745.1">
    <property type="nucleotide sequence ID" value="NZ_JACBZP010000001.1"/>
</dbReference>
<dbReference type="PANTHER" id="PTHR43527:SF2">
    <property type="entry name" value="4-DIPHOSPHOCYTIDYL-2-C-METHYL-D-ERYTHRITOL KINASE, CHLOROPLASTIC"/>
    <property type="match status" value="1"/>
</dbReference>
<reference evidence="12 13" key="1">
    <citation type="submission" date="2020-07" db="EMBL/GenBank/DDBJ databases">
        <title>Sequencing the genomes of 1000 actinobacteria strains.</title>
        <authorList>
            <person name="Klenk H.-P."/>
        </authorList>
    </citation>
    <scope>NUCLEOTIDE SEQUENCE [LARGE SCALE GENOMIC DNA]</scope>
    <source>
        <strain evidence="12 13">DSM 26341</strain>
    </source>
</reference>
<comment type="pathway">
    <text evidence="9">Isoprenoid biosynthesis; isopentenyl diphosphate biosynthesis via DXP pathway; isopentenyl diphosphate from 1-deoxy-D-xylulose 5-phosphate: step 3/6.</text>
</comment>
<keyword evidence="6 9" id="KW-0418">Kinase</keyword>
<dbReference type="UniPathway" id="UPA00056">
    <property type="reaction ID" value="UER00094"/>
</dbReference>
<evidence type="ECO:0000313" key="12">
    <source>
        <dbReference type="EMBL" id="NYI65788.1"/>
    </source>
</evidence>
<dbReference type="InterPro" id="IPR014721">
    <property type="entry name" value="Ribsml_uS5_D2-typ_fold_subgr"/>
</dbReference>
<keyword evidence="4 9" id="KW-0808">Transferase</keyword>
<gene>
    <name evidence="9" type="primary">ispE</name>
    <name evidence="12" type="ORF">BJY26_000094</name>
</gene>
<comment type="catalytic activity">
    <reaction evidence="9">
        <text>4-CDP-2-C-methyl-D-erythritol + ATP = 4-CDP-2-C-methyl-D-erythritol 2-phosphate + ADP + H(+)</text>
        <dbReference type="Rhea" id="RHEA:18437"/>
        <dbReference type="ChEBI" id="CHEBI:15378"/>
        <dbReference type="ChEBI" id="CHEBI:30616"/>
        <dbReference type="ChEBI" id="CHEBI:57823"/>
        <dbReference type="ChEBI" id="CHEBI:57919"/>
        <dbReference type="ChEBI" id="CHEBI:456216"/>
        <dbReference type="EC" id="2.7.1.148"/>
    </reaction>
</comment>
<dbReference type="PIRSF" id="PIRSF010376">
    <property type="entry name" value="IspE"/>
    <property type="match status" value="1"/>
</dbReference>
<evidence type="ECO:0000256" key="7">
    <source>
        <dbReference type="ARBA" id="ARBA00022840"/>
    </source>
</evidence>
<comment type="caution">
    <text evidence="12">The sequence shown here is derived from an EMBL/GenBank/DDBJ whole genome shotgun (WGS) entry which is preliminary data.</text>
</comment>
<evidence type="ECO:0000256" key="6">
    <source>
        <dbReference type="ARBA" id="ARBA00022777"/>
    </source>
</evidence>
<dbReference type="InterPro" id="IPR036554">
    <property type="entry name" value="GHMP_kinase_C_sf"/>
</dbReference>
<dbReference type="AlphaFoldDB" id="A0A7Z0A9Y3"/>
<dbReference type="InterPro" id="IPR013750">
    <property type="entry name" value="GHMP_kinase_C_dom"/>
</dbReference>
<keyword evidence="7 9" id="KW-0067">ATP-binding</keyword>
<dbReference type="Pfam" id="PF08544">
    <property type="entry name" value="GHMP_kinases_C"/>
    <property type="match status" value="1"/>
</dbReference>
<dbReference type="PANTHER" id="PTHR43527">
    <property type="entry name" value="4-DIPHOSPHOCYTIDYL-2-C-METHYL-D-ERYTHRITOL KINASE, CHLOROPLASTIC"/>
    <property type="match status" value="1"/>
</dbReference>
<dbReference type="EMBL" id="JACBZP010000001">
    <property type="protein sequence ID" value="NYI65788.1"/>
    <property type="molecule type" value="Genomic_DNA"/>
</dbReference>
<evidence type="ECO:0000259" key="11">
    <source>
        <dbReference type="Pfam" id="PF08544"/>
    </source>
</evidence>
<evidence type="ECO:0000256" key="8">
    <source>
        <dbReference type="ARBA" id="ARBA00032554"/>
    </source>
</evidence>
<evidence type="ECO:0000313" key="13">
    <source>
        <dbReference type="Proteomes" id="UP000539111"/>
    </source>
</evidence>
<dbReference type="GO" id="GO:0050515">
    <property type="term" value="F:4-(cytidine 5'-diphospho)-2-C-methyl-D-erythritol kinase activity"/>
    <property type="evidence" value="ECO:0007669"/>
    <property type="project" value="UniProtKB-UniRule"/>
</dbReference>
<dbReference type="NCBIfam" id="NF002870">
    <property type="entry name" value="PRK03188.1"/>
    <property type="match status" value="1"/>
</dbReference>
<name>A0A7Z0A9Y3_9MICO</name>
<feature type="active site" evidence="9">
    <location>
        <position position="146"/>
    </location>
</feature>
<dbReference type="NCBIfam" id="TIGR00154">
    <property type="entry name" value="ispE"/>
    <property type="match status" value="1"/>
</dbReference>
<dbReference type="Gene3D" id="3.30.70.890">
    <property type="entry name" value="GHMP kinase, C-terminal domain"/>
    <property type="match status" value="1"/>
</dbReference>
<sequence>MAAISAGKSSVTARAPGKINLHFGVGPLGDDGYHDVASVYQAVTLYEDVTAAASSEFSVTVTGPAATPDIPLDSSNLAVRAARLLAEHADVAGGAELTVHKNVPVAGGMGGGSADAAAALLACDRLWHTNLGKAELAELAATLGADVPFALLGGTAVGTGHGDKLTPALGRGRYHWVLATSETGLSTPRVYGELDRQRSGSGPAADPSIPDVIMHALRLGESGLLAASVHNDLQQAATALEPRLEEVLHVGEKAGALAGLVSGSGPTIAFLVPHAEQALDLALILAASGAVDGVHRVTSPAAGARILRPHDGHPAGTGSSYA</sequence>
<feature type="active site" evidence="9">
    <location>
        <position position="18"/>
    </location>
</feature>
<accession>A0A7Z0A9Y3</accession>
<dbReference type="Gene3D" id="3.30.230.10">
    <property type="match status" value="1"/>
</dbReference>
<dbReference type="InterPro" id="IPR020568">
    <property type="entry name" value="Ribosomal_Su5_D2-typ_SF"/>
</dbReference>
<dbReference type="InterPro" id="IPR006204">
    <property type="entry name" value="GHMP_kinase_N_dom"/>
</dbReference>
<dbReference type="GO" id="GO:0005524">
    <property type="term" value="F:ATP binding"/>
    <property type="evidence" value="ECO:0007669"/>
    <property type="project" value="UniProtKB-UniRule"/>
</dbReference>
<dbReference type="Pfam" id="PF00288">
    <property type="entry name" value="GHMP_kinases_N"/>
    <property type="match status" value="1"/>
</dbReference>
<keyword evidence="5 9" id="KW-0547">Nucleotide-binding</keyword>
<protein>
    <recommendedName>
        <fullName evidence="3 9">4-diphosphocytidyl-2-C-methyl-D-erythritol kinase</fullName>
        <shortName evidence="9">CMK</shortName>
        <ecNumber evidence="2 9">2.7.1.148</ecNumber>
    </recommendedName>
    <alternativeName>
        <fullName evidence="8 9">4-(cytidine-5'-diphospho)-2-C-methyl-D-erythritol kinase</fullName>
    </alternativeName>
</protein>
<comment type="function">
    <text evidence="9">Catalyzes the phosphorylation of the position 2 hydroxy group of 4-diphosphocytidyl-2C-methyl-D-erythritol.</text>
</comment>
<evidence type="ECO:0000256" key="4">
    <source>
        <dbReference type="ARBA" id="ARBA00022679"/>
    </source>
</evidence>
<evidence type="ECO:0000256" key="2">
    <source>
        <dbReference type="ARBA" id="ARBA00012052"/>
    </source>
</evidence>
<comment type="similarity">
    <text evidence="1 9">Belongs to the GHMP kinase family. IspE subfamily.</text>
</comment>
<organism evidence="12 13">
    <name type="scientific">Spelaeicoccus albus</name>
    <dbReference type="NCBI Taxonomy" id="1280376"/>
    <lineage>
        <taxon>Bacteria</taxon>
        <taxon>Bacillati</taxon>
        <taxon>Actinomycetota</taxon>
        <taxon>Actinomycetes</taxon>
        <taxon>Micrococcales</taxon>
        <taxon>Brevibacteriaceae</taxon>
        <taxon>Spelaeicoccus</taxon>
    </lineage>
</organism>
<feature type="domain" description="GHMP kinase C-terminal" evidence="11">
    <location>
        <begin position="215"/>
        <end position="285"/>
    </location>
</feature>
<evidence type="ECO:0000259" key="10">
    <source>
        <dbReference type="Pfam" id="PF00288"/>
    </source>
</evidence>
<dbReference type="SUPFAM" id="SSF54211">
    <property type="entry name" value="Ribosomal protein S5 domain 2-like"/>
    <property type="match status" value="1"/>
</dbReference>
<keyword evidence="13" id="KW-1185">Reference proteome</keyword>
<dbReference type="HAMAP" id="MF_00061">
    <property type="entry name" value="IspE"/>
    <property type="match status" value="1"/>
</dbReference>
<evidence type="ECO:0000256" key="5">
    <source>
        <dbReference type="ARBA" id="ARBA00022741"/>
    </source>
</evidence>
<dbReference type="InterPro" id="IPR004424">
    <property type="entry name" value="IspE"/>
</dbReference>
<feature type="binding site" evidence="9">
    <location>
        <begin position="104"/>
        <end position="114"/>
    </location>
    <ligand>
        <name>ATP</name>
        <dbReference type="ChEBI" id="CHEBI:30616"/>
    </ligand>
</feature>
<evidence type="ECO:0000256" key="9">
    <source>
        <dbReference type="HAMAP-Rule" id="MF_00061"/>
    </source>
</evidence>
<keyword evidence="9" id="KW-0414">Isoprene biosynthesis</keyword>